<evidence type="ECO:0000256" key="3">
    <source>
        <dbReference type="ARBA" id="ARBA00004651"/>
    </source>
</evidence>
<feature type="compositionally biased region" description="Low complexity" evidence="14">
    <location>
        <begin position="124"/>
        <end position="135"/>
    </location>
</feature>
<evidence type="ECO:0000256" key="13">
    <source>
        <dbReference type="ARBA" id="ARBA00046524"/>
    </source>
</evidence>
<dbReference type="GO" id="GO:0070830">
    <property type="term" value="P:bicellular tight junction assembly"/>
    <property type="evidence" value="ECO:0000318"/>
    <property type="project" value="GO_Central"/>
</dbReference>
<dbReference type="InterPro" id="IPR017974">
    <property type="entry name" value="Claudin_CS"/>
</dbReference>
<dbReference type="InterPro" id="IPR003555">
    <property type="entry name" value="Claudin11"/>
</dbReference>
<evidence type="ECO:0000256" key="14">
    <source>
        <dbReference type="SAM" id="MobiDB-lite"/>
    </source>
</evidence>
<dbReference type="PRINTS" id="PR01077">
    <property type="entry name" value="CLAUDIN"/>
</dbReference>
<dbReference type="GO" id="GO:0005886">
    <property type="term" value="C:plasma membrane"/>
    <property type="evidence" value="ECO:0000318"/>
    <property type="project" value="GO_Central"/>
</dbReference>
<gene>
    <name evidence="16" type="primary">CLDN11</name>
</gene>
<keyword evidence="6" id="KW-0796">Tight junction</keyword>
<evidence type="ECO:0000256" key="6">
    <source>
        <dbReference type="ARBA" id="ARBA00022427"/>
    </source>
</evidence>
<sequence>MERGGDAATGCRGAARGPSAAPGTARLRGGGGAHRSPCRGPGATYFPFPPGRCDAGLGAEAASPRVPNPAPPPPPPAPGPRPAVGRLAGAVADWRSRAGSPGFKEGGGGALPSRRGRAGPQPPTSAVASAVPGAGTAAGASPGDAGVAATMVATCLQVVGFVTSFVGWIGIIVTTSTNDWVVTCGYTIPTCRKLDELGSKGLWADCVMATGLYHCKPLVDILILPGYVQACRALMIAASVLGLPAILLLLTVLPCIRMGHEPGVAKYRRAQLAGVMLILLALCAIVATIWFPVCAHRETTIVSFGYSLYAGWIGAVLCLVGGCVIVCCAGDAQAFGENRFYYSSGSSSPTHAKSAHV</sequence>
<evidence type="ECO:0000256" key="7">
    <source>
        <dbReference type="ARBA" id="ARBA00022475"/>
    </source>
</evidence>
<dbReference type="GO" id="GO:0005198">
    <property type="term" value="F:structural molecule activity"/>
    <property type="evidence" value="ECO:0007669"/>
    <property type="project" value="InterPro"/>
</dbReference>
<dbReference type="GeneTree" id="ENSGT00890000139496"/>
<reference evidence="16" key="2">
    <citation type="submission" date="2025-08" db="UniProtKB">
        <authorList>
            <consortium name="Ensembl"/>
        </authorList>
    </citation>
    <scope>IDENTIFICATION</scope>
    <source>
        <strain evidence="16">Boxer</strain>
    </source>
</reference>
<proteinExistence type="inferred from homology"/>
<keyword evidence="17" id="KW-1185">Reference proteome</keyword>
<accession>A0A8I3S637</accession>
<feature type="compositionally biased region" description="Pro residues" evidence="14">
    <location>
        <begin position="66"/>
        <end position="81"/>
    </location>
</feature>
<evidence type="ECO:0000256" key="12">
    <source>
        <dbReference type="ARBA" id="ARBA00023136"/>
    </source>
</evidence>
<reference evidence="16" key="3">
    <citation type="submission" date="2025-09" db="UniProtKB">
        <authorList>
            <consortium name="Ensembl"/>
        </authorList>
    </citation>
    <scope>IDENTIFICATION</scope>
    <source>
        <strain evidence="16">Boxer</strain>
    </source>
</reference>
<evidence type="ECO:0000256" key="2">
    <source>
        <dbReference type="ARBA" id="ARBA00004435"/>
    </source>
</evidence>
<feature type="region of interest" description="Disordered" evidence="14">
    <location>
        <begin position="1"/>
        <end position="38"/>
    </location>
</feature>
<evidence type="ECO:0000256" key="11">
    <source>
        <dbReference type="ARBA" id="ARBA00022989"/>
    </source>
</evidence>
<feature type="region of interest" description="Disordered" evidence="14">
    <location>
        <begin position="56"/>
        <end position="135"/>
    </location>
</feature>
<dbReference type="GO" id="GO:0005923">
    <property type="term" value="C:bicellular tight junction"/>
    <property type="evidence" value="ECO:0000318"/>
    <property type="project" value="GO_Central"/>
</dbReference>
<dbReference type="InterPro" id="IPR004031">
    <property type="entry name" value="PMP22/EMP/MP20/Claudin"/>
</dbReference>
<dbReference type="FunCoup" id="A0A8I3S637">
    <property type="interactions" value="12"/>
</dbReference>
<evidence type="ECO:0000256" key="9">
    <source>
        <dbReference type="ARBA" id="ARBA00022692"/>
    </source>
</evidence>
<keyword evidence="11 15" id="KW-1133">Transmembrane helix</keyword>
<feature type="compositionally biased region" description="Low complexity" evidence="14">
    <location>
        <begin position="12"/>
        <end position="26"/>
    </location>
</feature>
<keyword evidence="12 15" id="KW-0472">Membrane</keyword>
<comment type="function">
    <text evidence="1">Plays a major role in tight junction-specific obliteration of the intercellular space, through calcium-independent cell-adhesion activity.</text>
</comment>
<keyword evidence="7" id="KW-1003">Cell membrane</keyword>
<dbReference type="PANTHER" id="PTHR12002">
    <property type="entry name" value="CLAUDIN"/>
    <property type="match status" value="1"/>
</dbReference>
<protein>
    <recommendedName>
        <fullName evidence="5">Claudin-11</fullName>
    </recommendedName>
</protein>
<comment type="similarity">
    <text evidence="4">Belongs to the claudin family.</text>
</comment>
<evidence type="ECO:0000256" key="8">
    <source>
        <dbReference type="ARBA" id="ARBA00022553"/>
    </source>
</evidence>
<dbReference type="Proteomes" id="UP000805418">
    <property type="component" value="Chromosome 34"/>
</dbReference>
<comment type="subcellular location">
    <subcellularLocation>
        <location evidence="2">Cell junction</location>
        <location evidence="2">Tight junction</location>
    </subcellularLocation>
    <subcellularLocation>
        <location evidence="3">Cell membrane</location>
        <topology evidence="3">Multi-pass membrane protein</topology>
    </subcellularLocation>
</comment>
<evidence type="ECO:0000256" key="15">
    <source>
        <dbReference type="SAM" id="Phobius"/>
    </source>
</evidence>
<reference evidence="16" key="1">
    <citation type="submission" date="2020-03" db="EMBL/GenBank/DDBJ databases">
        <title>Long-read based genome assembly of a Labrador retriever dog.</title>
        <authorList>
            <person name="Eory L."/>
            <person name="Zhang W."/>
            <person name="Schoenebeck J."/>
        </authorList>
    </citation>
    <scope>NUCLEOTIDE SEQUENCE [LARGE SCALE GENOMIC DNA]</scope>
    <source>
        <strain evidence="16">Labrador retriever</strain>
    </source>
</reference>
<dbReference type="Gene3D" id="1.20.140.150">
    <property type="match status" value="1"/>
</dbReference>
<evidence type="ECO:0000256" key="5">
    <source>
        <dbReference type="ARBA" id="ARBA00022050"/>
    </source>
</evidence>
<evidence type="ECO:0000256" key="10">
    <source>
        <dbReference type="ARBA" id="ARBA00022949"/>
    </source>
</evidence>
<organism evidence="16 17">
    <name type="scientific">Canis lupus familiaris</name>
    <name type="common">Dog</name>
    <name type="synonym">Canis familiaris</name>
    <dbReference type="NCBI Taxonomy" id="9615"/>
    <lineage>
        <taxon>Eukaryota</taxon>
        <taxon>Metazoa</taxon>
        <taxon>Chordata</taxon>
        <taxon>Craniata</taxon>
        <taxon>Vertebrata</taxon>
        <taxon>Euteleostomi</taxon>
        <taxon>Mammalia</taxon>
        <taxon>Eutheria</taxon>
        <taxon>Laurasiatheria</taxon>
        <taxon>Carnivora</taxon>
        <taxon>Caniformia</taxon>
        <taxon>Canidae</taxon>
        <taxon>Canis</taxon>
    </lineage>
</organism>
<feature type="transmembrane region" description="Helical" evidence="15">
    <location>
        <begin position="233"/>
        <end position="252"/>
    </location>
</feature>
<dbReference type="FunFam" id="1.20.140.150:FF:000015">
    <property type="entry name" value="Claudin"/>
    <property type="match status" value="1"/>
</dbReference>
<dbReference type="PROSITE" id="PS01346">
    <property type="entry name" value="CLAUDIN"/>
    <property type="match status" value="1"/>
</dbReference>
<keyword evidence="8" id="KW-0597">Phosphoprotein</keyword>
<dbReference type="AlphaFoldDB" id="A0A8I3S637"/>
<dbReference type="Ensembl" id="ENSCAFT00845040381.1">
    <property type="protein sequence ID" value="ENSCAFP00845031621.1"/>
    <property type="gene ID" value="ENSCAFG00845022889.1"/>
</dbReference>
<feature type="transmembrane region" description="Helical" evidence="15">
    <location>
        <begin position="272"/>
        <end position="291"/>
    </location>
</feature>
<comment type="subunit">
    <text evidence="13">Interacts with tetraspanin-3/TSPAN3. Interacts with OCLN.</text>
</comment>
<name>A0A8I3S637_CANLF</name>
<keyword evidence="9 15" id="KW-0812">Transmembrane</keyword>
<dbReference type="Pfam" id="PF00822">
    <property type="entry name" value="PMP22_Claudin"/>
    <property type="match status" value="1"/>
</dbReference>
<evidence type="ECO:0000313" key="16">
    <source>
        <dbReference type="Ensembl" id="ENSCAFP00845031621.1"/>
    </source>
</evidence>
<evidence type="ECO:0000256" key="1">
    <source>
        <dbReference type="ARBA" id="ARBA00002246"/>
    </source>
</evidence>
<keyword evidence="10" id="KW-0965">Cell junction</keyword>
<dbReference type="InterPro" id="IPR006187">
    <property type="entry name" value="Claudin"/>
</dbReference>
<evidence type="ECO:0000313" key="17">
    <source>
        <dbReference type="Proteomes" id="UP000805418"/>
    </source>
</evidence>
<dbReference type="GO" id="GO:0007155">
    <property type="term" value="P:cell adhesion"/>
    <property type="evidence" value="ECO:0000318"/>
    <property type="project" value="GO_Central"/>
</dbReference>
<feature type="transmembrane region" description="Helical" evidence="15">
    <location>
        <begin position="311"/>
        <end position="330"/>
    </location>
</feature>
<dbReference type="OrthoDB" id="9411914at2759"/>
<dbReference type="PRINTS" id="PR01384">
    <property type="entry name" value="CLAUDIN11"/>
</dbReference>
<evidence type="ECO:0000256" key="4">
    <source>
        <dbReference type="ARBA" id="ARBA00008295"/>
    </source>
</evidence>